<comment type="caution">
    <text evidence="1">The sequence shown here is derived from an EMBL/GenBank/DDBJ whole genome shotgun (WGS) entry which is preliminary data.</text>
</comment>
<sequence>MLGSDFPIYCYETERGFVESLSEQTLDLEQRYPNISWGTLIASEREFCDYSFLQGATGLG</sequence>
<dbReference type="Proteomes" id="UP000886689">
    <property type="component" value="Unassembled WGS sequence"/>
</dbReference>
<evidence type="ECO:0000313" key="1">
    <source>
        <dbReference type="EMBL" id="MBK8523288.1"/>
    </source>
</evidence>
<accession>A0A9D7PQQ6</accession>
<dbReference type="EMBL" id="JADJUC010000003">
    <property type="protein sequence ID" value="MBK8523288.1"/>
    <property type="molecule type" value="Genomic_DNA"/>
</dbReference>
<protein>
    <submittedName>
        <fullName evidence="1">Uncharacterized protein</fullName>
    </submittedName>
</protein>
<proteinExistence type="predicted"/>
<name>A0A9D7PQQ6_9PROT</name>
<organism evidence="1 2">
    <name type="scientific">Candidatus Proximibacter danicus</name>
    <dbReference type="NCBI Taxonomy" id="2954365"/>
    <lineage>
        <taxon>Bacteria</taxon>
        <taxon>Pseudomonadati</taxon>
        <taxon>Pseudomonadota</taxon>
        <taxon>Betaproteobacteria</taxon>
        <taxon>Candidatus Proximibacter</taxon>
    </lineage>
</organism>
<dbReference type="AlphaFoldDB" id="A0A9D7PQQ6"/>
<evidence type="ECO:0000313" key="2">
    <source>
        <dbReference type="Proteomes" id="UP000886689"/>
    </source>
</evidence>
<gene>
    <name evidence="1" type="ORF">IPL58_03665</name>
</gene>
<reference evidence="1" key="1">
    <citation type="submission" date="2020-10" db="EMBL/GenBank/DDBJ databases">
        <title>Connecting structure to function with the recovery of over 1000 high-quality activated sludge metagenome-assembled genomes encoding full-length rRNA genes using long-read sequencing.</title>
        <authorList>
            <person name="Singleton C.M."/>
            <person name="Petriglieri F."/>
            <person name="Kristensen J.M."/>
            <person name="Kirkegaard R.H."/>
            <person name="Michaelsen T.Y."/>
            <person name="Andersen M.H."/>
            <person name="Karst S.M."/>
            <person name="Dueholm M.S."/>
            <person name="Nielsen P.H."/>
            <person name="Albertsen M."/>
        </authorList>
    </citation>
    <scope>NUCLEOTIDE SEQUENCE</scope>
    <source>
        <strain evidence="1">Hirt_18-Q3-R61-65_BATAC.395</strain>
    </source>
</reference>